<evidence type="ECO:0008006" key="5">
    <source>
        <dbReference type="Google" id="ProtNLM"/>
    </source>
</evidence>
<accession>A0ABS4SQ60</accession>
<feature type="compositionally biased region" description="Gly residues" evidence="1">
    <location>
        <begin position="123"/>
        <end position="133"/>
    </location>
</feature>
<feature type="signal peptide" evidence="2">
    <location>
        <begin position="1"/>
        <end position="23"/>
    </location>
</feature>
<reference evidence="3 4" key="1">
    <citation type="submission" date="2021-03" db="EMBL/GenBank/DDBJ databases">
        <title>Genomic Encyclopedia of Type Strains, Phase III (KMG-III): the genomes of soil and plant-associated and newly described type strains.</title>
        <authorList>
            <person name="Whitman W."/>
        </authorList>
    </citation>
    <scope>NUCLEOTIDE SEQUENCE [LARGE SCALE GENOMIC DNA]</scope>
    <source>
        <strain evidence="3 4">IMMIB AFH-6</strain>
    </source>
</reference>
<protein>
    <recommendedName>
        <fullName evidence="5">TIGR02301 family protein</fullName>
    </recommendedName>
</protein>
<sequence>MQSRALFGSILFMMMVAASPAPAPFVTAPSYQGDEEVDRRTGVMRACLHRWADAAAEGATDRRHAAARMMAYCEAPDQAVIVALRKSELTADQFAAALDGYRSGMRDIAQALASARIPEDGDQGQGSGQGGKR</sequence>
<feature type="region of interest" description="Disordered" evidence="1">
    <location>
        <begin position="114"/>
        <end position="133"/>
    </location>
</feature>
<evidence type="ECO:0000256" key="2">
    <source>
        <dbReference type="SAM" id="SignalP"/>
    </source>
</evidence>
<proteinExistence type="predicted"/>
<feature type="chain" id="PRO_5045756972" description="TIGR02301 family protein" evidence="2">
    <location>
        <begin position="24"/>
        <end position="133"/>
    </location>
</feature>
<evidence type="ECO:0000256" key="1">
    <source>
        <dbReference type="SAM" id="MobiDB-lite"/>
    </source>
</evidence>
<gene>
    <name evidence="3" type="ORF">J2851_004489</name>
</gene>
<dbReference type="Proteomes" id="UP000781958">
    <property type="component" value="Unassembled WGS sequence"/>
</dbReference>
<comment type="caution">
    <text evidence="3">The sequence shown here is derived from an EMBL/GenBank/DDBJ whole genome shotgun (WGS) entry which is preliminary data.</text>
</comment>
<keyword evidence="2" id="KW-0732">Signal</keyword>
<name>A0ABS4SQ60_9PROT</name>
<dbReference type="RefSeq" id="WP_209768970.1">
    <property type="nucleotide sequence ID" value="NZ_JAGINP010000017.1"/>
</dbReference>
<evidence type="ECO:0000313" key="4">
    <source>
        <dbReference type="Proteomes" id="UP000781958"/>
    </source>
</evidence>
<organism evidence="3 4">
    <name type="scientific">Azospirillum rugosum</name>
    <dbReference type="NCBI Taxonomy" id="416170"/>
    <lineage>
        <taxon>Bacteria</taxon>
        <taxon>Pseudomonadati</taxon>
        <taxon>Pseudomonadota</taxon>
        <taxon>Alphaproteobacteria</taxon>
        <taxon>Rhodospirillales</taxon>
        <taxon>Azospirillaceae</taxon>
        <taxon>Azospirillum</taxon>
    </lineage>
</organism>
<evidence type="ECO:0000313" key="3">
    <source>
        <dbReference type="EMBL" id="MBP2294699.1"/>
    </source>
</evidence>
<dbReference type="EMBL" id="JAGINP010000017">
    <property type="protein sequence ID" value="MBP2294699.1"/>
    <property type="molecule type" value="Genomic_DNA"/>
</dbReference>
<keyword evidence="4" id="KW-1185">Reference proteome</keyword>